<dbReference type="EMBL" id="OB679577">
    <property type="protein sequence ID" value="CAD7236506.1"/>
    <property type="molecule type" value="Genomic_DNA"/>
</dbReference>
<organism evidence="5">
    <name type="scientific">Cyprideis torosa</name>
    <dbReference type="NCBI Taxonomy" id="163714"/>
    <lineage>
        <taxon>Eukaryota</taxon>
        <taxon>Metazoa</taxon>
        <taxon>Ecdysozoa</taxon>
        <taxon>Arthropoda</taxon>
        <taxon>Crustacea</taxon>
        <taxon>Oligostraca</taxon>
        <taxon>Ostracoda</taxon>
        <taxon>Podocopa</taxon>
        <taxon>Podocopida</taxon>
        <taxon>Cytherocopina</taxon>
        <taxon>Cytheroidea</taxon>
        <taxon>Cytherideidae</taxon>
        <taxon>Cyprideis</taxon>
    </lineage>
</organism>
<proteinExistence type="predicted"/>
<dbReference type="SUPFAM" id="SSF54928">
    <property type="entry name" value="RNA-binding domain, RBD"/>
    <property type="match status" value="1"/>
</dbReference>
<dbReference type="InterPro" id="IPR000504">
    <property type="entry name" value="RRM_dom"/>
</dbReference>
<dbReference type="PROSITE" id="PS50102">
    <property type="entry name" value="RRM"/>
    <property type="match status" value="1"/>
</dbReference>
<dbReference type="InterPro" id="IPR036443">
    <property type="entry name" value="Znf_RanBP2_sf"/>
</dbReference>
<evidence type="ECO:0000313" key="5">
    <source>
        <dbReference type="EMBL" id="CAD7236506.1"/>
    </source>
</evidence>
<dbReference type="AlphaFoldDB" id="A0A7R8WRI1"/>
<feature type="non-terminal residue" evidence="5">
    <location>
        <position position="1"/>
    </location>
</feature>
<keyword evidence="1" id="KW-0479">Metal-binding</keyword>
<sequence>MARFGVGVGSHFEVLVENLPPWTTESNIRSMFDLGGEISKVWLEPSLTGNKSARIVFTQRSGADNVITNFNGRTVSGYQLDVKMVASRPSSRKGFPPAGVPPQGPRWRCPDPNCQKYNGNNVQHCTKCGYNRHLLNQTNPGPSNGALEEVLAQGFAAMKMSRTERIRVFLTCVMDSTGFFARNEAKSNAWKDFCVRVNRAAVQAPVLLEDTFKSSQTDART</sequence>
<reference evidence="5" key="1">
    <citation type="submission" date="2020-11" db="EMBL/GenBank/DDBJ databases">
        <authorList>
            <person name="Tran Van P."/>
        </authorList>
    </citation>
    <scope>NUCLEOTIDE SEQUENCE</scope>
</reference>
<dbReference type="GO" id="GO:0003723">
    <property type="term" value="F:RNA binding"/>
    <property type="evidence" value="ECO:0007669"/>
    <property type="project" value="UniProtKB-UniRule"/>
</dbReference>
<dbReference type="OrthoDB" id="5374349at2759"/>
<evidence type="ECO:0000256" key="3">
    <source>
        <dbReference type="ARBA" id="ARBA00022833"/>
    </source>
</evidence>
<dbReference type="InterPro" id="IPR035979">
    <property type="entry name" value="RBD_domain_sf"/>
</dbReference>
<dbReference type="Pfam" id="PF00076">
    <property type="entry name" value="RRM_1"/>
    <property type="match status" value="1"/>
</dbReference>
<protein>
    <submittedName>
        <fullName evidence="5">Uncharacterized protein</fullName>
    </submittedName>
</protein>
<accession>A0A7R8WRI1</accession>
<dbReference type="SMART" id="SM00360">
    <property type="entry name" value="RRM"/>
    <property type="match status" value="1"/>
</dbReference>
<dbReference type="PROSITE" id="PS01358">
    <property type="entry name" value="ZF_RANBP2_1"/>
    <property type="match status" value="1"/>
</dbReference>
<keyword evidence="3" id="KW-0862">Zinc</keyword>
<dbReference type="InterPro" id="IPR001876">
    <property type="entry name" value="Znf_RanBP2"/>
</dbReference>
<dbReference type="CDD" id="cd00590">
    <property type="entry name" value="RRM_SF"/>
    <property type="match status" value="1"/>
</dbReference>
<dbReference type="GO" id="GO:0008270">
    <property type="term" value="F:zinc ion binding"/>
    <property type="evidence" value="ECO:0007669"/>
    <property type="project" value="UniProtKB-KW"/>
</dbReference>
<gene>
    <name evidence="5" type="ORF">CTOB1V02_LOCUS14321</name>
</gene>
<evidence type="ECO:0000256" key="1">
    <source>
        <dbReference type="ARBA" id="ARBA00022723"/>
    </source>
</evidence>
<dbReference type="Gene3D" id="3.30.70.330">
    <property type="match status" value="1"/>
</dbReference>
<name>A0A7R8WRI1_9CRUS</name>
<dbReference type="SUPFAM" id="SSF90209">
    <property type="entry name" value="Ran binding protein zinc finger-like"/>
    <property type="match status" value="1"/>
</dbReference>
<dbReference type="InterPro" id="IPR012677">
    <property type="entry name" value="Nucleotide-bd_a/b_plait_sf"/>
</dbReference>
<keyword evidence="2" id="KW-0863">Zinc-finger</keyword>
<evidence type="ECO:0000256" key="4">
    <source>
        <dbReference type="ARBA" id="ARBA00022884"/>
    </source>
</evidence>
<keyword evidence="4" id="KW-0694">RNA-binding</keyword>
<evidence type="ECO:0000256" key="2">
    <source>
        <dbReference type="ARBA" id="ARBA00022771"/>
    </source>
</evidence>